<keyword evidence="2" id="KW-1003">Cell membrane</keyword>
<accession>A0ABP9DSN8</accession>
<evidence type="ECO:0000256" key="7">
    <source>
        <dbReference type="SAM" id="Phobius"/>
    </source>
</evidence>
<dbReference type="InterPro" id="IPR018076">
    <property type="entry name" value="T2SS_GspF_dom"/>
</dbReference>
<reference evidence="10" key="1">
    <citation type="journal article" date="2019" name="Int. J. Syst. Evol. Microbiol.">
        <title>The Global Catalogue of Microorganisms (GCM) 10K type strain sequencing project: providing services to taxonomists for standard genome sequencing and annotation.</title>
        <authorList>
            <consortium name="The Broad Institute Genomics Platform"/>
            <consortium name="The Broad Institute Genome Sequencing Center for Infectious Disease"/>
            <person name="Wu L."/>
            <person name="Ma J."/>
        </authorList>
    </citation>
    <scope>NUCLEOTIDE SEQUENCE [LARGE SCALE GENOMIC DNA]</scope>
    <source>
        <strain evidence="10">JCM 13006</strain>
    </source>
</reference>
<feature type="transmembrane region" description="Helical" evidence="7">
    <location>
        <begin position="12"/>
        <end position="30"/>
    </location>
</feature>
<keyword evidence="5 7" id="KW-0472">Membrane</keyword>
<organism evidence="9 10">
    <name type="scientific">Kitasatospora terrestris</name>
    <dbReference type="NCBI Taxonomy" id="258051"/>
    <lineage>
        <taxon>Bacteria</taxon>
        <taxon>Bacillati</taxon>
        <taxon>Actinomycetota</taxon>
        <taxon>Actinomycetes</taxon>
        <taxon>Kitasatosporales</taxon>
        <taxon>Streptomycetaceae</taxon>
        <taxon>Kitasatospora</taxon>
    </lineage>
</organism>
<feature type="transmembrane region" description="Helical" evidence="7">
    <location>
        <begin position="128"/>
        <end position="145"/>
    </location>
</feature>
<feature type="transmembrane region" description="Helical" evidence="7">
    <location>
        <begin position="101"/>
        <end position="122"/>
    </location>
</feature>
<evidence type="ECO:0000256" key="5">
    <source>
        <dbReference type="ARBA" id="ARBA00023136"/>
    </source>
</evidence>
<feature type="transmembrane region" description="Helical" evidence="7">
    <location>
        <begin position="309"/>
        <end position="329"/>
    </location>
</feature>
<evidence type="ECO:0000256" key="4">
    <source>
        <dbReference type="ARBA" id="ARBA00022989"/>
    </source>
</evidence>
<evidence type="ECO:0000256" key="6">
    <source>
        <dbReference type="SAM" id="MobiDB-lite"/>
    </source>
</evidence>
<keyword evidence="3 7" id="KW-0812">Transmembrane</keyword>
<comment type="caution">
    <text evidence="9">The sequence shown here is derived from an EMBL/GenBank/DDBJ whole genome shotgun (WGS) entry which is preliminary data.</text>
</comment>
<protein>
    <recommendedName>
        <fullName evidence="8">Type II secretion system protein GspF domain-containing protein</fullName>
    </recommendedName>
</protein>
<evidence type="ECO:0000256" key="2">
    <source>
        <dbReference type="ARBA" id="ARBA00022475"/>
    </source>
</evidence>
<feature type="region of interest" description="Disordered" evidence="6">
    <location>
        <begin position="338"/>
        <end position="453"/>
    </location>
</feature>
<evidence type="ECO:0000313" key="10">
    <source>
        <dbReference type="Proteomes" id="UP001501752"/>
    </source>
</evidence>
<sequence>MTWVPVLGEPWLPPVAAAAAGCGAALWPRWSRARRARTLIGTGGILAAPSGGPVAVSGVGPGGSSGKAPGDGSGAAPSGAWWFGAAGPGGRLLRQVRRWPTGLRPVWLVPELLLLPVGLLLARWADSPVPVLGAALAVFPLHRFVRGRRRAAEARRRAAAVIDLCAGLAAELRSGATPEQALHTVTSRAGPSLVRTLGREPAARLAAGRYGGDVPAALRLVAERPGGRGAAALAACWQVSAESGSGLAVGLEQVAEALRVERALTEEICGELAGPRTTTAVLAALPVIGMCLGAALGAGPVRILLHTPAGLLCLTGGVLFEAAGLVWTARIVRAAEAPPTPLPTRDRGGDRNGDCDRDRDRGRAEMSVSPSRRGTDAVGCGLSRVRTADGSGLSSGGRQPVRRRVGVRADVLLGARPPATGRTDGRSRAGRASPWWRRPVHGRSGSAGRAAWT</sequence>
<keyword evidence="4 7" id="KW-1133">Transmembrane helix</keyword>
<feature type="compositionally biased region" description="Basic and acidic residues" evidence="6">
    <location>
        <begin position="344"/>
        <end position="364"/>
    </location>
</feature>
<proteinExistence type="predicted"/>
<evidence type="ECO:0000313" key="9">
    <source>
        <dbReference type="EMBL" id="GAA4855471.1"/>
    </source>
</evidence>
<evidence type="ECO:0000256" key="1">
    <source>
        <dbReference type="ARBA" id="ARBA00004651"/>
    </source>
</evidence>
<dbReference type="Proteomes" id="UP001501752">
    <property type="component" value="Unassembled WGS sequence"/>
</dbReference>
<dbReference type="Pfam" id="PF00482">
    <property type="entry name" value="T2SSF"/>
    <property type="match status" value="1"/>
</dbReference>
<comment type="subcellular location">
    <subcellularLocation>
        <location evidence="1">Cell membrane</location>
        <topology evidence="1">Multi-pass membrane protein</topology>
    </subcellularLocation>
</comment>
<evidence type="ECO:0000259" key="8">
    <source>
        <dbReference type="Pfam" id="PF00482"/>
    </source>
</evidence>
<keyword evidence="10" id="KW-1185">Reference proteome</keyword>
<evidence type="ECO:0000256" key="3">
    <source>
        <dbReference type="ARBA" id="ARBA00022692"/>
    </source>
</evidence>
<feature type="domain" description="Type II secretion system protein GspF" evidence="8">
    <location>
        <begin position="168"/>
        <end position="290"/>
    </location>
</feature>
<gene>
    <name evidence="9" type="ORF">GCM10023235_36240</name>
</gene>
<dbReference type="PANTHER" id="PTHR35007">
    <property type="entry name" value="INTEGRAL MEMBRANE PROTEIN-RELATED"/>
    <property type="match status" value="1"/>
</dbReference>
<dbReference type="PANTHER" id="PTHR35007:SF4">
    <property type="entry name" value="CONSERVED TRANSMEMBRANE PROTEIN-RELATED"/>
    <property type="match status" value="1"/>
</dbReference>
<name>A0ABP9DSN8_9ACTN</name>
<feature type="transmembrane region" description="Helical" evidence="7">
    <location>
        <begin position="280"/>
        <end position="303"/>
    </location>
</feature>
<dbReference type="EMBL" id="BAABIS010000001">
    <property type="protein sequence ID" value="GAA4855471.1"/>
    <property type="molecule type" value="Genomic_DNA"/>
</dbReference>